<feature type="region of interest" description="Disordered" evidence="4">
    <location>
        <begin position="502"/>
        <end position="531"/>
    </location>
</feature>
<evidence type="ECO:0000256" key="3">
    <source>
        <dbReference type="PROSITE-ProRule" id="PRU00023"/>
    </source>
</evidence>
<feature type="region of interest" description="Disordered" evidence="4">
    <location>
        <begin position="943"/>
        <end position="979"/>
    </location>
</feature>
<keyword evidence="1" id="KW-0677">Repeat</keyword>
<dbReference type="InterPro" id="IPR002110">
    <property type="entry name" value="Ankyrin_rpt"/>
</dbReference>
<gene>
    <name evidence="5" type="primary">similar to Inversin-A</name>
    <name evidence="5" type="ORF">CLUMA_CG020769</name>
</gene>
<dbReference type="EMBL" id="CVRI01000073">
    <property type="protein sequence ID" value="CRL07816.1"/>
    <property type="molecule type" value="Genomic_DNA"/>
</dbReference>
<feature type="repeat" description="ANK" evidence="3">
    <location>
        <begin position="402"/>
        <end position="434"/>
    </location>
</feature>
<dbReference type="Gene3D" id="1.25.40.20">
    <property type="entry name" value="Ankyrin repeat-containing domain"/>
    <property type="match status" value="3"/>
</dbReference>
<feature type="compositionally biased region" description="Polar residues" evidence="4">
    <location>
        <begin position="870"/>
        <end position="881"/>
    </location>
</feature>
<feature type="region of interest" description="Disordered" evidence="4">
    <location>
        <begin position="557"/>
        <end position="590"/>
    </location>
</feature>
<feature type="compositionally biased region" description="Basic and acidic residues" evidence="4">
    <location>
        <begin position="610"/>
        <end position="662"/>
    </location>
</feature>
<dbReference type="Pfam" id="PF12796">
    <property type="entry name" value="Ank_2"/>
    <property type="match status" value="3"/>
</dbReference>
<feature type="region of interest" description="Disordered" evidence="4">
    <location>
        <begin position="984"/>
        <end position="1003"/>
    </location>
</feature>
<feature type="repeat" description="ANK" evidence="3">
    <location>
        <begin position="335"/>
        <end position="367"/>
    </location>
</feature>
<dbReference type="SUPFAM" id="SSF48403">
    <property type="entry name" value="Ankyrin repeat"/>
    <property type="match status" value="1"/>
</dbReference>
<feature type="compositionally biased region" description="Low complexity" evidence="4">
    <location>
        <begin position="721"/>
        <end position="733"/>
    </location>
</feature>
<dbReference type="Proteomes" id="UP000183832">
    <property type="component" value="Unassembled WGS sequence"/>
</dbReference>
<evidence type="ECO:0000256" key="1">
    <source>
        <dbReference type="ARBA" id="ARBA00022737"/>
    </source>
</evidence>
<feature type="compositionally biased region" description="Basic residues" evidence="4">
    <location>
        <begin position="521"/>
        <end position="531"/>
    </location>
</feature>
<dbReference type="PANTHER" id="PTHR24198:SF165">
    <property type="entry name" value="ANKYRIN REPEAT-CONTAINING PROTEIN-RELATED"/>
    <property type="match status" value="1"/>
</dbReference>
<dbReference type="PRINTS" id="PR01415">
    <property type="entry name" value="ANKYRIN"/>
</dbReference>
<dbReference type="PROSITE" id="PS50297">
    <property type="entry name" value="ANK_REP_REGION"/>
    <property type="match status" value="5"/>
</dbReference>
<sequence>MDLSQKVQIKLAPLNGMTQTNIKRCKDRNRLKGGCTKLMYACQQGLTDTIVKEVRLQVKHQTCACQRVVTRRSEGHQVTNSILKRDKSNKNTLHYCTGQRSLLPAAIIAMTAPHLMEQADEDGFKPIHLAVIQGSLETVNLLLANKVDVNALDNEGHSVVHWATVCGEAQILRALLSSGADASIPDTNGATPLHYAAQMCGYDGKSDKASKKLSLDILNILLKNSKSSVEVEDKDGRQPVMWAASAGSEDAILALIKAGAYAESADKDGLTALHCAASRGHTRCIEILIKLCGAQTDLIDSNGCTALFYAVTLGHADATVKLLDLGADPNRQDRKGRSPGHCGCAKGQFETVKLLNSRGANLWLRNARGDLPVHEAAASGRIELVEWLLKQKLNHINSSSNDGRTILHIAAGNDNIDMCKMLIEMGADVNAVYRNAKNVVKTPLDCALQKGFRSTAKFIQTHEGLPANKLRLSGRKTTHNILPELDEVKPLKFTEIEVSYETKGRHRSKASDTDSDIEEKHRRKKHRRCSHKRRTSSCSEMFICHRVDEPCEINRSKSSTELHRRRKSKQYSISSSSSSDSESSQSDSSDDECCYHIKRKHLCYKKVKSKSRERDGSKKRKEEDSSKKGSESSECYKENGEKGKKEKKKKVEIASSAKKNDSSKTSSASKVKGDQKMTKTSLSSTSKKRPPSAKLTTVQKKLSRDKSQSIDKPAEINNEASIDISKKSTTSTTAEDVSEDDKMGKEITTQAEVHETLLQTDVDDGALTDATYTVDRQEKIELTAVESEVKKENLAVEGTSNAQTLLSDGSKKVSFKSEDGKVADVNIEASVEQPTEELKPSTPTVITATDKASSPVPPTIEDELPENIQRPKSQTPESVGSFTVLEDGDDANQKLKEFEEMTQDEAFVNVEDDESEQPYFDDSSSLEKLPRRAKQLNFSDDEGFKVLDESKDQDSGIEPSPRSQRSRIPGLRSSMPARRSFVVTDDRPQSTRVGGRKPGDKNAVNMTTVSQSIQKNMRRYYMERKIFQHLLELKSLQIRSCKTNEAVLVKRAVDDYHKSVNDLGFEVGGTLNKYPMREYTFKNFELFLYETLKSLQKPGTFNFQNISEVYREAERRLSPDYSRYEKALYCTTKTHRCLHATHAYTGIPCAAYIPMMNHHTMPKFGFGPYKTTAGVGTFYLPKILTNNRSKVSLEFSHANNRKYATSIPLPADKLDSNKRYLVTFTMKDQENEKQVEENTTATDESK</sequence>
<dbReference type="PANTHER" id="PTHR24198">
    <property type="entry name" value="ANKYRIN REPEAT AND PROTEIN KINASE DOMAIN-CONTAINING PROTEIN"/>
    <property type="match status" value="1"/>
</dbReference>
<feature type="repeat" description="ANK" evidence="3">
    <location>
        <begin position="122"/>
        <end position="154"/>
    </location>
</feature>
<feature type="compositionally biased region" description="Basic and acidic residues" evidence="4">
    <location>
        <begin position="702"/>
        <end position="714"/>
    </location>
</feature>
<evidence type="ECO:0000256" key="2">
    <source>
        <dbReference type="ARBA" id="ARBA00023043"/>
    </source>
</evidence>
<dbReference type="PROSITE" id="PS50088">
    <property type="entry name" value="ANK_REPEAT"/>
    <property type="match status" value="7"/>
</dbReference>
<proteinExistence type="predicted"/>
<feature type="compositionally biased region" description="Basic and acidic residues" evidence="4">
    <location>
        <begin position="943"/>
        <end position="954"/>
    </location>
</feature>
<feature type="region of interest" description="Disordered" evidence="4">
    <location>
        <begin position="905"/>
        <end position="928"/>
    </location>
</feature>
<dbReference type="STRING" id="568069.A0A1J1J5Z1"/>
<feature type="repeat" description="ANK" evidence="3">
    <location>
        <begin position="155"/>
        <end position="187"/>
    </location>
</feature>
<evidence type="ECO:0000313" key="6">
    <source>
        <dbReference type="Proteomes" id="UP000183832"/>
    </source>
</evidence>
<feature type="compositionally biased region" description="Low complexity" evidence="4">
    <location>
        <begin position="572"/>
        <end position="587"/>
    </location>
</feature>
<reference evidence="5 6" key="1">
    <citation type="submission" date="2015-04" db="EMBL/GenBank/DDBJ databases">
        <authorList>
            <person name="Syromyatnikov M.Y."/>
            <person name="Popov V.N."/>
        </authorList>
    </citation>
    <scope>NUCLEOTIDE SEQUENCE [LARGE SCALE GENOMIC DNA]</scope>
</reference>
<organism evidence="5 6">
    <name type="scientific">Clunio marinus</name>
    <dbReference type="NCBI Taxonomy" id="568069"/>
    <lineage>
        <taxon>Eukaryota</taxon>
        <taxon>Metazoa</taxon>
        <taxon>Ecdysozoa</taxon>
        <taxon>Arthropoda</taxon>
        <taxon>Hexapoda</taxon>
        <taxon>Insecta</taxon>
        <taxon>Pterygota</taxon>
        <taxon>Neoptera</taxon>
        <taxon>Endopterygota</taxon>
        <taxon>Diptera</taxon>
        <taxon>Nematocera</taxon>
        <taxon>Chironomoidea</taxon>
        <taxon>Chironomidae</taxon>
        <taxon>Clunio</taxon>
    </lineage>
</organism>
<keyword evidence="2 3" id="KW-0040">ANK repeat</keyword>
<protein>
    <submittedName>
        <fullName evidence="5">CLUMA_CG020769, isoform A</fullName>
    </submittedName>
</protein>
<feature type="repeat" description="ANK" evidence="3">
    <location>
        <begin position="268"/>
        <end position="290"/>
    </location>
</feature>
<feature type="repeat" description="ANK" evidence="3">
    <location>
        <begin position="302"/>
        <end position="334"/>
    </location>
</feature>
<keyword evidence="6" id="KW-1185">Reference proteome</keyword>
<feature type="compositionally biased region" description="Polar residues" evidence="4">
    <location>
        <begin position="841"/>
        <end position="852"/>
    </location>
</feature>
<evidence type="ECO:0000313" key="5">
    <source>
        <dbReference type="EMBL" id="CRL07816.1"/>
    </source>
</evidence>
<accession>A0A1J1J5Z1</accession>
<dbReference type="AlphaFoldDB" id="A0A1J1J5Z1"/>
<feature type="region of interest" description="Disordered" evidence="4">
    <location>
        <begin position="831"/>
        <end position="892"/>
    </location>
</feature>
<dbReference type="OrthoDB" id="10258888at2759"/>
<dbReference type="SMART" id="SM00248">
    <property type="entry name" value="ANK"/>
    <property type="match status" value="10"/>
</dbReference>
<dbReference type="InterPro" id="IPR036770">
    <property type="entry name" value="Ankyrin_rpt-contain_sf"/>
</dbReference>
<evidence type="ECO:0000256" key="4">
    <source>
        <dbReference type="SAM" id="MobiDB-lite"/>
    </source>
</evidence>
<feature type="region of interest" description="Disordered" evidence="4">
    <location>
        <begin position="607"/>
        <end position="745"/>
    </location>
</feature>
<name>A0A1J1J5Z1_9DIPT</name>
<feature type="repeat" description="ANK" evidence="3">
    <location>
        <begin position="235"/>
        <end position="267"/>
    </location>
</feature>